<accession>A0AAW0VVC3</accession>
<comment type="caution">
    <text evidence="1">The sequence shown here is derived from an EMBL/GenBank/DDBJ whole genome shotgun (WGS) entry which is preliminary data.</text>
</comment>
<dbReference type="AlphaFoldDB" id="A0AAW0VVC3"/>
<sequence length="130" mass="14548">IHHTKKFVSSMDGIQILSLSEINDLMADKKQIYMGRGVYSSVTMIKLNGEKLCVKTFHEHLLAQHGLSNLLQMSTDEAFILLKLAGAGGAPRLRYICYDYPSFITTCVGQTNVLDHLKVCYPKQCLITLV</sequence>
<organism evidence="1 2">
    <name type="scientific">Cherax quadricarinatus</name>
    <name type="common">Australian red claw crayfish</name>
    <dbReference type="NCBI Taxonomy" id="27406"/>
    <lineage>
        <taxon>Eukaryota</taxon>
        <taxon>Metazoa</taxon>
        <taxon>Ecdysozoa</taxon>
        <taxon>Arthropoda</taxon>
        <taxon>Crustacea</taxon>
        <taxon>Multicrustacea</taxon>
        <taxon>Malacostraca</taxon>
        <taxon>Eumalacostraca</taxon>
        <taxon>Eucarida</taxon>
        <taxon>Decapoda</taxon>
        <taxon>Pleocyemata</taxon>
        <taxon>Astacidea</taxon>
        <taxon>Parastacoidea</taxon>
        <taxon>Parastacidae</taxon>
        <taxon>Cherax</taxon>
    </lineage>
</organism>
<reference evidence="1 2" key="1">
    <citation type="journal article" date="2024" name="BMC Genomics">
        <title>Genome assembly of redclaw crayfish (Cherax quadricarinatus) provides insights into its immune adaptation and hypoxia tolerance.</title>
        <authorList>
            <person name="Liu Z."/>
            <person name="Zheng J."/>
            <person name="Li H."/>
            <person name="Fang K."/>
            <person name="Wang S."/>
            <person name="He J."/>
            <person name="Zhou D."/>
            <person name="Weng S."/>
            <person name="Chi M."/>
            <person name="Gu Z."/>
            <person name="He J."/>
            <person name="Li F."/>
            <person name="Wang M."/>
        </authorList>
    </citation>
    <scope>NUCLEOTIDE SEQUENCE [LARGE SCALE GENOMIC DNA]</scope>
    <source>
        <strain evidence="1">ZL_2023a</strain>
    </source>
</reference>
<feature type="non-terminal residue" evidence="1">
    <location>
        <position position="1"/>
    </location>
</feature>
<gene>
    <name evidence="1" type="ORF">OTU49_013316</name>
</gene>
<evidence type="ECO:0000313" key="1">
    <source>
        <dbReference type="EMBL" id="KAK8720441.1"/>
    </source>
</evidence>
<protein>
    <submittedName>
        <fullName evidence="1">Uncharacterized protein</fullName>
    </submittedName>
</protein>
<evidence type="ECO:0000313" key="2">
    <source>
        <dbReference type="Proteomes" id="UP001445076"/>
    </source>
</evidence>
<name>A0AAW0VVC3_CHEQU</name>
<keyword evidence="2" id="KW-1185">Reference proteome</keyword>
<dbReference type="EMBL" id="JARKIK010000418">
    <property type="protein sequence ID" value="KAK8720441.1"/>
    <property type="molecule type" value="Genomic_DNA"/>
</dbReference>
<dbReference type="Proteomes" id="UP001445076">
    <property type="component" value="Unassembled WGS sequence"/>
</dbReference>
<proteinExistence type="predicted"/>